<dbReference type="EMBL" id="AVFL01000024">
    <property type="protein sequence ID" value="EWY37632.1"/>
    <property type="molecule type" value="Genomic_DNA"/>
</dbReference>
<dbReference type="InterPro" id="IPR049492">
    <property type="entry name" value="BD-FAE-like_dom"/>
</dbReference>
<reference evidence="4 5" key="1">
    <citation type="submission" date="2013-08" db="EMBL/GenBank/DDBJ databases">
        <title>The genome sequence of Skermanella stibiiresistens.</title>
        <authorList>
            <person name="Zhu W."/>
            <person name="Wang G."/>
        </authorList>
    </citation>
    <scope>NUCLEOTIDE SEQUENCE [LARGE SCALE GENOMIC DNA]</scope>
    <source>
        <strain evidence="4 5">SB22</strain>
    </source>
</reference>
<dbReference type="Pfam" id="PF20434">
    <property type="entry name" value="BD-FAE"/>
    <property type="match status" value="1"/>
</dbReference>
<dbReference type="STRING" id="1385369.N825_16405"/>
<keyword evidence="5" id="KW-1185">Reference proteome</keyword>
<protein>
    <recommendedName>
        <fullName evidence="3">BD-FAE-like domain-containing protein</fullName>
    </recommendedName>
</protein>
<dbReference type="AlphaFoldDB" id="W9GYW7"/>
<evidence type="ECO:0000256" key="2">
    <source>
        <dbReference type="SAM" id="SignalP"/>
    </source>
</evidence>
<evidence type="ECO:0000259" key="3">
    <source>
        <dbReference type="Pfam" id="PF20434"/>
    </source>
</evidence>
<sequence length="284" mass="30655">MRLFRPLAPLLALLLAGCSGATLVDALVPSDGYHVAGDLRYRDGPRGTLDVYVPDAEEKSPPLVIFLYGGGWESGAKEDYRFAGQAFASRGYVTAIPDYRLYPEVKFPDFLRDAAAAVVWARRHAAEWGAADGPVFLIGHSAGAHIAAMLTLDERWLAEAGMPVGETVRATVGLAGPYDFLPLTDPVLMEIFGPEATRSESQPINFVDGTEPPMLLATGTDDTRVRPRNTANLAARIAERGGRVETLSYDGIGHIQLVAALAAPLRWLAPVLSDIDTYLRRQAP</sequence>
<proteinExistence type="predicted"/>
<name>W9GYW7_9PROT</name>
<dbReference type="SUPFAM" id="SSF53474">
    <property type="entry name" value="alpha/beta-Hydrolases"/>
    <property type="match status" value="1"/>
</dbReference>
<organism evidence="4 5">
    <name type="scientific">Skermanella stibiiresistens SB22</name>
    <dbReference type="NCBI Taxonomy" id="1385369"/>
    <lineage>
        <taxon>Bacteria</taxon>
        <taxon>Pseudomonadati</taxon>
        <taxon>Pseudomonadota</taxon>
        <taxon>Alphaproteobacteria</taxon>
        <taxon>Rhodospirillales</taxon>
        <taxon>Azospirillaceae</taxon>
        <taxon>Skermanella</taxon>
    </lineage>
</organism>
<keyword evidence="2" id="KW-0732">Signal</keyword>
<dbReference type="PANTHER" id="PTHR48081">
    <property type="entry name" value="AB HYDROLASE SUPERFAMILY PROTEIN C4A8.06C"/>
    <property type="match status" value="1"/>
</dbReference>
<evidence type="ECO:0000313" key="4">
    <source>
        <dbReference type="EMBL" id="EWY37632.1"/>
    </source>
</evidence>
<comment type="caution">
    <text evidence="4">The sequence shown here is derived from an EMBL/GenBank/DDBJ whole genome shotgun (WGS) entry which is preliminary data.</text>
</comment>
<evidence type="ECO:0000313" key="5">
    <source>
        <dbReference type="Proteomes" id="UP000019486"/>
    </source>
</evidence>
<dbReference type="Proteomes" id="UP000019486">
    <property type="component" value="Unassembled WGS sequence"/>
</dbReference>
<keyword evidence="1" id="KW-0378">Hydrolase</keyword>
<dbReference type="InterPro" id="IPR029058">
    <property type="entry name" value="AB_hydrolase_fold"/>
</dbReference>
<gene>
    <name evidence="4" type="ORF">N825_16405</name>
</gene>
<feature type="domain" description="BD-FAE-like" evidence="3">
    <location>
        <begin position="49"/>
        <end position="235"/>
    </location>
</feature>
<accession>W9GYW7</accession>
<dbReference type="PROSITE" id="PS51257">
    <property type="entry name" value="PROKAR_LIPOPROTEIN"/>
    <property type="match status" value="1"/>
</dbReference>
<dbReference type="Gene3D" id="3.40.50.1820">
    <property type="entry name" value="alpha/beta hydrolase"/>
    <property type="match status" value="1"/>
</dbReference>
<evidence type="ECO:0000256" key="1">
    <source>
        <dbReference type="ARBA" id="ARBA00022801"/>
    </source>
</evidence>
<feature type="chain" id="PRO_5004920710" description="BD-FAE-like domain-containing protein" evidence="2">
    <location>
        <begin position="22"/>
        <end position="284"/>
    </location>
</feature>
<dbReference type="PANTHER" id="PTHR48081:SF9">
    <property type="entry name" value="CARBOXYLESTERASE"/>
    <property type="match status" value="1"/>
</dbReference>
<dbReference type="GO" id="GO:0016787">
    <property type="term" value="F:hydrolase activity"/>
    <property type="evidence" value="ECO:0007669"/>
    <property type="project" value="UniProtKB-KW"/>
</dbReference>
<feature type="signal peptide" evidence="2">
    <location>
        <begin position="1"/>
        <end position="21"/>
    </location>
</feature>
<dbReference type="InterPro" id="IPR050300">
    <property type="entry name" value="GDXG_lipolytic_enzyme"/>
</dbReference>
<dbReference type="RefSeq" id="WP_198038899.1">
    <property type="nucleotide sequence ID" value="NZ_AVFL01000024.1"/>
</dbReference>